<protein>
    <submittedName>
        <fullName evidence="2">Glycosyltransferase</fullName>
    </submittedName>
</protein>
<dbReference type="PANTHER" id="PTHR12526">
    <property type="entry name" value="GLYCOSYLTRANSFERASE"/>
    <property type="match status" value="1"/>
</dbReference>
<evidence type="ECO:0000259" key="1">
    <source>
        <dbReference type="Pfam" id="PF00534"/>
    </source>
</evidence>
<organism evidence="2">
    <name type="scientific">uncultured Sulfurovum sp</name>
    <dbReference type="NCBI Taxonomy" id="269237"/>
    <lineage>
        <taxon>Bacteria</taxon>
        <taxon>Pseudomonadati</taxon>
        <taxon>Campylobacterota</taxon>
        <taxon>Epsilonproteobacteria</taxon>
        <taxon>Campylobacterales</taxon>
        <taxon>Sulfurovaceae</taxon>
        <taxon>Sulfurovum</taxon>
        <taxon>environmental samples</taxon>
    </lineage>
</organism>
<sequence length="356" mass="41191">MKKTILIIQPYITNYRLPIFKSFSKDYKTILCASVDNSFNVDLNIDDKDFKFIRTEEKILLKGKLFWQNSLIKYFKQEKPDNLFITANPRYLSTWLLLIFAKVANKKVFLHGQGLYSKENISKSNKIIYAIFNKLCEKYICYTDTSKESLIGLPIYKKCEVAENSIVNNNEIEKQDISQNGILFIGRLRDGSNIEMLIESMININKSNNLSLHIIGGGDSLEELKNQYNYNWITFYGAIYNNNQISEISKKCIVGCYPGDAGLSVLHYMSLSLPVVVHSDMKKHMGPEASYVEENIEGIYFERNNQDSLEESLKNLILDKNKILQIQKNAFIKYKKITKPSLSDRFLSIIKKYGDY</sequence>
<reference evidence="2" key="1">
    <citation type="submission" date="2020-01" db="EMBL/GenBank/DDBJ databases">
        <authorList>
            <person name="Meier V. D."/>
            <person name="Meier V D."/>
        </authorList>
    </citation>
    <scope>NUCLEOTIDE SEQUENCE</scope>
    <source>
        <strain evidence="2">HLG_WM_MAG_01</strain>
    </source>
</reference>
<dbReference type="SUPFAM" id="SSF53756">
    <property type="entry name" value="UDP-Glycosyltransferase/glycogen phosphorylase"/>
    <property type="match status" value="1"/>
</dbReference>
<keyword evidence="2" id="KW-0808">Transferase</keyword>
<proteinExistence type="predicted"/>
<dbReference type="PANTHER" id="PTHR12526:SF630">
    <property type="entry name" value="GLYCOSYLTRANSFERASE"/>
    <property type="match status" value="1"/>
</dbReference>
<accession>A0A6S6UG52</accession>
<dbReference type="Gene3D" id="3.40.50.2000">
    <property type="entry name" value="Glycogen Phosphorylase B"/>
    <property type="match status" value="2"/>
</dbReference>
<dbReference type="GO" id="GO:0016757">
    <property type="term" value="F:glycosyltransferase activity"/>
    <property type="evidence" value="ECO:0007669"/>
    <property type="project" value="InterPro"/>
</dbReference>
<name>A0A6S6UG52_9BACT</name>
<dbReference type="Pfam" id="PF00534">
    <property type="entry name" value="Glycos_transf_1"/>
    <property type="match status" value="1"/>
</dbReference>
<dbReference type="AlphaFoldDB" id="A0A6S6UG52"/>
<feature type="domain" description="Glycosyl transferase family 1" evidence="1">
    <location>
        <begin position="178"/>
        <end position="330"/>
    </location>
</feature>
<dbReference type="EMBL" id="CACVAS010000142">
    <property type="protein sequence ID" value="CAA6826029.1"/>
    <property type="molecule type" value="Genomic_DNA"/>
</dbReference>
<evidence type="ECO:0000313" key="2">
    <source>
        <dbReference type="EMBL" id="CAA6826029.1"/>
    </source>
</evidence>
<dbReference type="InterPro" id="IPR001296">
    <property type="entry name" value="Glyco_trans_1"/>
</dbReference>
<gene>
    <name evidence="2" type="ORF">HELGO_WM24850</name>
</gene>